<keyword evidence="3" id="KW-1185">Reference proteome</keyword>
<organism evidence="2 3">
    <name type="scientific">Symbiodinium microadriaticum</name>
    <name type="common">Dinoflagellate</name>
    <name type="synonym">Zooxanthella microadriatica</name>
    <dbReference type="NCBI Taxonomy" id="2951"/>
    <lineage>
        <taxon>Eukaryota</taxon>
        <taxon>Sar</taxon>
        <taxon>Alveolata</taxon>
        <taxon>Dinophyceae</taxon>
        <taxon>Suessiales</taxon>
        <taxon>Symbiodiniaceae</taxon>
        <taxon>Symbiodinium</taxon>
    </lineage>
</organism>
<feature type="non-terminal residue" evidence="2">
    <location>
        <position position="43"/>
    </location>
</feature>
<comment type="caution">
    <text evidence="2">The sequence shown here is derived from an EMBL/GenBank/DDBJ whole genome shotgun (WGS) entry which is preliminary data.</text>
</comment>
<feature type="compositionally biased region" description="Polar residues" evidence="1">
    <location>
        <begin position="1"/>
        <end position="13"/>
    </location>
</feature>
<accession>A0A1Q9BVB6</accession>
<reference evidence="2 3" key="1">
    <citation type="submission" date="2016-02" db="EMBL/GenBank/DDBJ databases">
        <title>Genome analysis of coral dinoflagellate symbionts highlights evolutionary adaptations to a symbiotic lifestyle.</title>
        <authorList>
            <person name="Aranda M."/>
            <person name="Li Y."/>
            <person name="Liew Y.J."/>
            <person name="Baumgarten S."/>
            <person name="Simakov O."/>
            <person name="Wilson M."/>
            <person name="Piel J."/>
            <person name="Ashoor H."/>
            <person name="Bougouffa S."/>
            <person name="Bajic V.B."/>
            <person name="Ryu T."/>
            <person name="Ravasi T."/>
            <person name="Bayer T."/>
            <person name="Micklem G."/>
            <person name="Kim H."/>
            <person name="Bhak J."/>
            <person name="Lajeunesse T.C."/>
            <person name="Voolstra C.R."/>
        </authorList>
    </citation>
    <scope>NUCLEOTIDE SEQUENCE [LARGE SCALE GENOMIC DNA]</scope>
    <source>
        <strain evidence="2 3">CCMP2467</strain>
    </source>
</reference>
<dbReference type="AlphaFoldDB" id="A0A1Q9BVB6"/>
<dbReference type="EMBL" id="LSRX01003394">
    <property type="protein sequence ID" value="OLP74653.1"/>
    <property type="molecule type" value="Genomic_DNA"/>
</dbReference>
<evidence type="ECO:0000313" key="3">
    <source>
        <dbReference type="Proteomes" id="UP000186817"/>
    </source>
</evidence>
<gene>
    <name evidence="2" type="ORF">AK812_SmicGene45748</name>
</gene>
<dbReference type="Proteomes" id="UP000186817">
    <property type="component" value="Unassembled WGS sequence"/>
</dbReference>
<evidence type="ECO:0000313" key="2">
    <source>
        <dbReference type="EMBL" id="OLP74653.1"/>
    </source>
</evidence>
<proteinExistence type="predicted"/>
<evidence type="ECO:0000256" key="1">
    <source>
        <dbReference type="SAM" id="MobiDB-lite"/>
    </source>
</evidence>
<name>A0A1Q9BVB6_SYMMI</name>
<feature type="region of interest" description="Disordered" evidence="1">
    <location>
        <begin position="1"/>
        <end position="21"/>
    </location>
</feature>
<protein>
    <submittedName>
        <fullName evidence="2">Uncharacterized protein</fullName>
    </submittedName>
</protein>
<sequence>MSALFTSGLSSQTGGAGRRSYLRADIEGRPLSSLAQLLRETNR</sequence>